<organism evidence="8 9">
    <name type="scientific">Marinicauda salina</name>
    <dbReference type="NCBI Taxonomy" id="2135793"/>
    <lineage>
        <taxon>Bacteria</taxon>
        <taxon>Pseudomonadati</taxon>
        <taxon>Pseudomonadota</taxon>
        <taxon>Alphaproteobacteria</taxon>
        <taxon>Maricaulales</taxon>
        <taxon>Maricaulaceae</taxon>
        <taxon>Marinicauda</taxon>
    </lineage>
</organism>
<feature type="transmembrane region" description="Helical" evidence="7">
    <location>
        <begin position="136"/>
        <end position="157"/>
    </location>
</feature>
<evidence type="ECO:0000256" key="1">
    <source>
        <dbReference type="ARBA" id="ARBA00004429"/>
    </source>
</evidence>
<evidence type="ECO:0000256" key="4">
    <source>
        <dbReference type="ARBA" id="ARBA00022692"/>
    </source>
</evidence>
<dbReference type="PANTHER" id="PTHR43549">
    <property type="entry name" value="MULTIDRUG RESISTANCE PROTEIN YPNP-RELATED"/>
    <property type="match status" value="1"/>
</dbReference>
<dbReference type="EMBL" id="QEXV01000003">
    <property type="protein sequence ID" value="PWE17275.1"/>
    <property type="molecule type" value="Genomic_DNA"/>
</dbReference>
<evidence type="ECO:0000256" key="2">
    <source>
        <dbReference type="ARBA" id="ARBA00022448"/>
    </source>
</evidence>
<gene>
    <name evidence="8" type="ORF">DDZ18_06190</name>
</gene>
<dbReference type="RefSeq" id="WP_109252506.1">
    <property type="nucleotide sequence ID" value="NZ_QEXV01000003.1"/>
</dbReference>
<feature type="transmembrane region" description="Helical" evidence="7">
    <location>
        <begin position="420"/>
        <end position="442"/>
    </location>
</feature>
<dbReference type="InterPro" id="IPR002528">
    <property type="entry name" value="MATE_fam"/>
</dbReference>
<evidence type="ECO:0000313" key="9">
    <source>
        <dbReference type="Proteomes" id="UP000245168"/>
    </source>
</evidence>
<dbReference type="PIRSF" id="PIRSF006603">
    <property type="entry name" value="DinF"/>
    <property type="match status" value="1"/>
</dbReference>
<keyword evidence="3" id="KW-1003">Cell membrane</keyword>
<keyword evidence="2" id="KW-0813">Transport</keyword>
<reference evidence="9" key="1">
    <citation type="submission" date="2018-05" db="EMBL/GenBank/DDBJ databases">
        <authorList>
            <person name="Liu B.-T."/>
        </authorList>
    </citation>
    <scope>NUCLEOTIDE SEQUENCE [LARGE SCALE GENOMIC DNA]</scope>
    <source>
        <strain evidence="9">WD6-1</strain>
    </source>
</reference>
<evidence type="ECO:0000256" key="5">
    <source>
        <dbReference type="ARBA" id="ARBA00022989"/>
    </source>
</evidence>
<feature type="transmembrane region" description="Helical" evidence="7">
    <location>
        <begin position="200"/>
        <end position="220"/>
    </location>
</feature>
<sequence length="465" mass="48325">MARSSRDLTQGPVFGHILRLVVPMSFGIVAMMAVGVVDAYWVGKLGTAEQAAVQFVFPVSMAVMSISIGLGAGAVSVVSRAAGRGDHGRTARLATDAIALAFIVVLATSILGIAVIDPLFTMLGATEAMMPHVRDFMTIWFAGIVFIVGPMIASNLLRALGDAIIPSAIMILAAVLNMGLDPLMIFGWGPVPALGVQGAAAATLISNLVVFVISMAILVFREKLIDLTWPGWDELFWNWREIARVGLPASGSNMINPISMSIAFAAMARFGEAAVGGLGVAMRVEAFAIIPLFALSASIGPVAGQNGGAGHTDRVREAFARSFMFCAGWSLALAVVLFFLGGWLSGLFLPSAEGRAVAAFYWTIVPFTVMGYGIAMAASAGFNGLGRPIYGIAINIFRGFVLMAPLTWVIGSALGSDGVVYGIAAANLITAVLAVLFVLRVAPLTAHEGKARPAKAAKPGGAAAE</sequence>
<dbReference type="Pfam" id="PF01554">
    <property type="entry name" value="MatE"/>
    <property type="match status" value="2"/>
</dbReference>
<evidence type="ECO:0000256" key="6">
    <source>
        <dbReference type="ARBA" id="ARBA00023136"/>
    </source>
</evidence>
<dbReference type="NCBIfam" id="TIGR00797">
    <property type="entry name" value="matE"/>
    <property type="match status" value="1"/>
</dbReference>
<accession>A0A2U2BTE5</accession>
<dbReference type="InterPro" id="IPR052031">
    <property type="entry name" value="Membrane_Transporter-Flippase"/>
</dbReference>
<keyword evidence="5 7" id="KW-1133">Transmembrane helix</keyword>
<keyword evidence="9" id="KW-1185">Reference proteome</keyword>
<keyword evidence="6 7" id="KW-0472">Membrane</keyword>
<dbReference type="GO" id="GO:0015297">
    <property type="term" value="F:antiporter activity"/>
    <property type="evidence" value="ECO:0007669"/>
    <property type="project" value="InterPro"/>
</dbReference>
<feature type="transmembrane region" description="Helical" evidence="7">
    <location>
        <begin position="169"/>
        <end position="188"/>
    </location>
</feature>
<feature type="transmembrane region" description="Helical" evidence="7">
    <location>
        <begin position="55"/>
        <end position="78"/>
    </location>
</feature>
<feature type="transmembrane region" description="Helical" evidence="7">
    <location>
        <begin position="356"/>
        <end position="377"/>
    </location>
</feature>
<evidence type="ECO:0000256" key="7">
    <source>
        <dbReference type="SAM" id="Phobius"/>
    </source>
</evidence>
<keyword evidence="4 7" id="KW-0812">Transmembrane</keyword>
<dbReference type="GO" id="GO:0042910">
    <property type="term" value="F:xenobiotic transmembrane transporter activity"/>
    <property type="evidence" value="ECO:0007669"/>
    <property type="project" value="InterPro"/>
</dbReference>
<dbReference type="InterPro" id="IPR048279">
    <property type="entry name" value="MdtK-like"/>
</dbReference>
<dbReference type="AlphaFoldDB" id="A0A2U2BTE5"/>
<evidence type="ECO:0000313" key="8">
    <source>
        <dbReference type="EMBL" id="PWE17275.1"/>
    </source>
</evidence>
<dbReference type="GO" id="GO:0005886">
    <property type="term" value="C:plasma membrane"/>
    <property type="evidence" value="ECO:0007669"/>
    <property type="project" value="UniProtKB-SubCell"/>
</dbReference>
<feature type="transmembrane region" description="Helical" evidence="7">
    <location>
        <begin position="389"/>
        <end position="414"/>
    </location>
</feature>
<feature type="transmembrane region" description="Helical" evidence="7">
    <location>
        <begin position="323"/>
        <end position="344"/>
    </location>
</feature>
<feature type="transmembrane region" description="Helical" evidence="7">
    <location>
        <begin position="98"/>
        <end position="116"/>
    </location>
</feature>
<comment type="subcellular location">
    <subcellularLocation>
        <location evidence="1">Cell inner membrane</location>
        <topology evidence="1">Multi-pass membrane protein</topology>
    </subcellularLocation>
</comment>
<feature type="transmembrane region" description="Helical" evidence="7">
    <location>
        <begin position="20"/>
        <end position="43"/>
    </location>
</feature>
<dbReference type="PANTHER" id="PTHR43549:SF3">
    <property type="entry name" value="MULTIDRUG RESISTANCE PROTEIN YPNP-RELATED"/>
    <property type="match status" value="1"/>
</dbReference>
<name>A0A2U2BTE5_9PROT</name>
<dbReference type="Proteomes" id="UP000245168">
    <property type="component" value="Unassembled WGS sequence"/>
</dbReference>
<comment type="caution">
    <text evidence="8">The sequence shown here is derived from an EMBL/GenBank/DDBJ whole genome shotgun (WGS) entry which is preliminary data.</text>
</comment>
<proteinExistence type="predicted"/>
<protein>
    <submittedName>
        <fullName evidence="8">MATE family efflux transporter</fullName>
    </submittedName>
</protein>
<evidence type="ECO:0000256" key="3">
    <source>
        <dbReference type="ARBA" id="ARBA00022475"/>
    </source>
</evidence>
<dbReference type="OrthoDB" id="9806302at2"/>